<sequence length="99" mass="10617">MRTHMSHALSAHVRAGVTLHASVPSRTFMSSFTPQQTFPRAPPPRVGGTRLVFSHLNRSSCTSAARLGACEDKRIFVHGARAPAQVARGVGGVSIGRWL</sequence>
<dbReference type="Proteomes" id="UP001153269">
    <property type="component" value="Unassembled WGS sequence"/>
</dbReference>
<comment type="caution">
    <text evidence="1">The sequence shown here is derived from an EMBL/GenBank/DDBJ whole genome shotgun (WGS) entry which is preliminary data.</text>
</comment>
<dbReference type="AlphaFoldDB" id="A0A9N7UZZ5"/>
<protein>
    <submittedName>
        <fullName evidence="1">Uncharacterized protein</fullName>
    </submittedName>
</protein>
<gene>
    <name evidence="1" type="ORF">PLEPLA_LOCUS30530</name>
</gene>
<organism evidence="1 2">
    <name type="scientific">Pleuronectes platessa</name>
    <name type="common">European plaice</name>
    <dbReference type="NCBI Taxonomy" id="8262"/>
    <lineage>
        <taxon>Eukaryota</taxon>
        <taxon>Metazoa</taxon>
        <taxon>Chordata</taxon>
        <taxon>Craniata</taxon>
        <taxon>Vertebrata</taxon>
        <taxon>Euteleostomi</taxon>
        <taxon>Actinopterygii</taxon>
        <taxon>Neopterygii</taxon>
        <taxon>Teleostei</taxon>
        <taxon>Neoteleostei</taxon>
        <taxon>Acanthomorphata</taxon>
        <taxon>Carangaria</taxon>
        <taxon>Pleuronectiformes</taxon>
        <taxon>Pleuronectoidei</taxon>
        <taxon>Pleuronectidae</taxon>
        <taxon>Pleuronectes</taxon>
    </lineage>
</organism>
<reference evidence="1" key="1">
    <citation type="submission" date="2020-03" db="EMBL/GenBank/DDBJ databases">
        <authorList>
            <person name="Weist P."/>
        </authorList>
    </citation>
    <scope>NUCLEOTIDE SEQUENCE</scope>
</reference>
<evidence type="ECO:0000313" key="1">
    <source>
        <dbReference type="EMBL" id="CAB1442812.1"/>
    </source>
</evidence>
<evidence type="ECO:0000313" key="2">
    <source>
        <dbReference type="Proteomes" id="UP001153269"/>
    </source>
</evidence>
<dbReference type="EMBL" id="CADEAL010002935">
    <property type="protein sequence ID" value="CAB1442812.1"/>
    <property type="molecule type" value="Genomic_DNA"/>
</dbReference>
<accession>A0A9N7UZZ5</accession>
<name>A0A9N7UZZ5_PLEPL</name>
<proteinExistence type="predicted"/>
<keyword evidence="2" id="KW-1185">Reference proteome</keyword>